<evidence type="ECO:0000313" key="1">
    <source>
        <dbReference type="EMBL" id="MCI48291.1"/>
    </source>
</evidence>
<feature type="non-terminal residue" evidence="1">
    <location>
        <position position="1"/>
    </location>
</feature>
<proteinExistence type="predicted"/>
<sequence>ARRAVHGAASLLTWSKHIALSRRLAAYPRSSRFQEDPGLDLV</sequence>
<name>A0A392SHD8_9FABA</name>
<accession>A0A392SHD8</accession>
<evidence type="ECO:0000313" key="2">
    <source>
        <dbReference type="Proteomes" id="UP000265520"/>
    </source>
</evidence>
<dbReference type="EMBL" id="LXQA010384502">
    <property type="protein sequence ID" value="MCI48291.1"/>
    <property type="molecule type" value="Genomic_DNA"/>
</dbReference>
<organism evidence="1 2">
    <name type="scientific">Trifolium medium</name>
    <dbReference type="NCBI Taxonomy" id="97028"/>
    <lineage>
        <taxon>Eukaryota</taxon>
        <taxon>Viridiplantae</taxon>
        <taxon>Streptophyta</taxon>
        <taxon>Embryophyta</taxon>
        <taxon>Tracheophyta</taxon>
        <taxon>Spermatophyta</taxon>
        <taxon>Magnoliopsida</taxon>
        <taxon>eudicotyledons</taxon>
        <taxon>Gunneridae</taxon>
        <taxon>Pentapetalae</taxon>
        <taxon>rosids</taxon>
        <taxon>fabids</taxon>
        <taxon>Fabales</taxon>
        <taxon>Fabaceae</taxon>
        <taxon>Papilionoideae</taxon>
        <taxon>50 kb inversion clade</taxon>
        <taxon>NPAAA clade</taxon>
        <taxon>Hologalegina</taxon>
        <taxon>IRL clade</taxon>
        <taxon>Trifolieae</taxon>
        <taxon>Trifolium</taxon>
    </lineage>
</organism>
<dbReference type="AlphaFoldDB" id="A0A392SHD8"/>
<dbReference type="Proteomes" id="UP000265520">
    <property type="component" value="Unassembled WGS sequence"/>
</dbReference>
<comment type="caution">
    <text evidence="1">The sequence shown here is derived from an EMBL/GenBank/DDBJ whole genome shotgun (WGS) entry which is preliminary data.</text>
</comment>
<protein>
    <submittedName>
        <fullName evidence="1">Uncharacterized protein</fullName>
    </submittedName>
</protein>
<reference evidence="1 2" key="1">
    <citation type="journal article" date="2018" name="Front. Plant Sci.">
        <title>Red Clover (Trifolium pratense) and Zigzag Clover (T. medium) - A Picture of Genomic Similarities and Differences.</title>
        <authorList>
            <person name="Dluhosova J."/>
            <person name="Istvanek J."/>
            <person name="Nedelnik J."/>
            <person name="Repkova J."/>
        </authorList>
    </citation>
    <scope>NUCLEOTIDE SEQUENCE [LARGE SCALE GENOMIC DNA]</scope>
    <source>
        <strain evidence="2">cv. 10/8</strain>
        <tissue evidence="1">Leaf</tissue>
    </source>
</reference>
<keyword evidence="2" id="KW-1185">Reference proteome</keyword>